<dbReference type="RefSeq" id="XP_040763814.1">
    <property type="nucleotide sequence ID" value="XM_040908999.1"/>
</dbReference>
<dbReference type="OrthoDB" id="3232221at2759"/>
<name>A0A165E1M7_9APHY</name>
<dbReference type="InParanoid" id="A0A165E1M7"/>
<dbReference type="Proteomes" id="UP000076871">
    <property type="component" value="Unassembled WGS sequence"/>
</dbReference>
<gene>
    <name evidence="1" type="ORF">LAESUDRAFT_726281</name>
</gene>
<protein>
    <submittedName>
        <fullName evidence="1">Uncharacterized protein</fullName>
    </submittedName>
</protein>
<dbReference type="AlphaFoldDB" id="A0A165E1M7"/>
<dbReference type="EMBL" id="KV427626">
    <property type="protein sequence ID" value="KZT06074.1"/>
    <property type="molecule type" value="Genomic_DNA"/>
</dbReference>
<organism evidence="1 2">
    <name type="scientific">Laetiporus sulphureus 93-53</name>
    <dbReference type="NCBI Taxonomy" id="1314785"/>
    <lineage>
        <taxon>Eukaryota</taxon>
        <taxon>Fungi</taxon>
        <taxon>Dikarya</taxon>
        <taxon>Basidiomycota</taxon>
        <taxon>Agaricomycotina</taxon>
        <taxon>Agaricomycetes</taxon>
        <taxon>Polyporales</taxon>
        <taxon>Laetiporus</taxon>
    </lineage>
</organism>
<evidence type="ECO:0000313" key="2">
    <source>
        <dbReference type="Proteomes" id="UP000076871"/>
    </source>
</evidence>
<sequence length="70" mass="7933">MTPGRLPTQMVVAVQDPWQVLKEGVSRRNWLAHEYVTAAPIKWGEVAKSVYEDLPKIKMELEAAIAELDK</sequence>
<proteinExistence type="predicted"/>
<reference evidence="1 2" key="1">
    <citation type="journal article" date="2016" name="Mol. Biol. Evol.">
        <title>Comparative Genomics of Early-Diverging Mushroom-Forming Fungi Provides Insights into the Origins of Lignocellulose Decay Capabilities.</title>
        <authorList>
            <person name="Nagy L.G."/>
            <person name="Riley R."/>
            <person name="Tritt A."/>
            <person name="Adam C."/>
            <person name="Daum C."/>
            <person name="Floudas D."/>
            <person name="Sun H."/>
            <person name="Yadav J.S."/>
            <person name="Pangilinan J."/>
            <person name="Larsson K.H."/>
            <person name="Matsuura K."/>
            <person name="Barry K."/>
            <person name="Labutti K."/>
            <person name="Kuo R."/>
            <person name="Ohm R.A."/>
            <person name="Bhattacharya S.S."/>
            <person name="Shirouzu T."/>
            <person name="Yoshinaga Y."/>
            <person name="Martin F.M."/>
            <person name="Grigoriev I.V."/>
            <person name="Hibbett D.S."/>
        </authorList>
    </citation>
    <scope>NUCLEOTIDE SEQUENCE [LARGE SCALE GENOMIC DNA]</scope>
    <source>
        <strain evidence="1 2">93-53</strain>
    </source>
</reference>
<accession>A0A165E1M7</accession>
<evidence type="ECO:0000313" key="1">
    <source>
        <dbReference type="EMBL" id="KZT06074.1"/>
    </source>
</evidence>
<dbReference type="GeneID" id="63826028"/>
<keyword evidence="2" id="KW-1185">Reference proteome</keyword>